<evidence type="ECO:0000256" key="1">
    <source>
        <dbReference type="SAM" id="SignalP"/>
    </source>
</evidence>
<name>A0A0B4XMP6_9GAMM</name>
<evidence type="ECO:0000313" key="2">
    <source>
        <dbReference type="EMBL" id="AJD49649.1"/>
    </source>
</evidence>
<keyword evidence="3" id="KW-1185">Reference proteome</keyword>
<organism evidence="2 3">
    <name type="scientific">Isoalcanivorax pacificus W11-5</name>
    <dbReference type="NCBI Taxonomy" id="391936"/>
    <lineage>
        <taxon>Bacteria</taxon>
        <taxon>Pseudomonadati</taxon>
        <taxon>Pseudomonadota</taxon>
        <taxon>Gammaproteobacteria</taxon>
        <taxon>Oceanospirillales</taxon>
        <taxon>Alcanivoracaceae</taxon>
        <taxon>Isoalcanivorax</taxon>
    </lineage>
</organism>
<dbReference type="RefSeq" id="WP_008733263.1">
    <property type="nucleotide sequence ID" value="NZ_CP004387.1"/>
</dbReference>
<dbReference type="KEGG" id="apac:S7S_16185"/>
<reference evidence="2 3" key="1">
    <citation type="journal article" date="2012" name="J. Bacteriol.">
        <title>Genome sequence of an alkane-degrading bacterium, Alcanivorax pacificus type strain W11-5, isolated from deep sea sediment.</title>
        <authorList>
            <person name="Lai Q."/>
            <person name="Shao Z."/>
        </authorList>
    </citation>
    <scope>NUCLEOTIDE SEQUENCE [LARGE SCALE GENOMIC DNA]</scope>
    <source>
        <strain evidence="2 3">W11-5</strain>
    </source>
</reference>
<dbReference type="Proteomes" id="UP000006764">
    <property type="component" value="Chromosome"/>
</dbReference>
<feature type="chain" id="PRO_5002097697" description="Argininosuccinate lyase" evidence="1">
    <location>
        <begin position="22"/>
        <end position="109"/>
    </location>
</feature>
<sequence>MRLKWLFGLCLSLLLATHAQADNYFLTITNSTGFDILYAYVSPEHSDEWEEDVLGTDILEDGASVRITLQGYDSPLFDVRLVDEDDDTYTFWGVNVAKQDLEVTLDHLD</sequence>
<dbReference type="HOGENOM" id="CLU_139214_1_0_6"/>
<dbReference type="OrthoDB" id="4736977at2"/>
<dbReference type="EMBL" id="CP004387">
    <property type="protein sequence ID" value="AJD49649.1"/>
    <property type="molecule type" value="Genomic_DNA"/>
</dbReference>
<accession>A0A0B4XMP6</accession>
<evidence type="ECO:0000313" key="3">
    <source>
        <dbReference type="Proteomes" id="UP000006764"/>
    </source>
</evidence>
<protein>
    <recommendedName>
        <fullName evidence="4">Argininosuccinate lyase</fullName>
    </recommendedName>
</protein>
<dbReference type="STRING" id="391936.S7S_16185"/>
<gene>
    <name evidence="2" type="ORF">S7S_16185</name>
</gene>
<keyword evidence="1" id="KW-0732">Signal</keyword>
<dbReference type="AlphaFoldDB" id="A0A0B4XMP6"/>
<feature type="signal peptide" evidence="1">
    <location>
        <begin position="1"/>
        <end position="21"/>
    </location>
</feature>
<evidence type="ECO:0008006" key="4">
    <source>
        <dbReference type="Google" id="ProtNLM"/>
    </source>
</evidence>
<proteinExistence type="predicted"/>